<keyword evidence="11" id="KW-1185">Reference proteome</keyword>
<dbReference type="SUPFAM" id="SSF47862">
    <property type="entry name" value="Saposin"/>
    <property type="match status" value="1"/>
</dbReference>
<dbReference type="SUPFAM" id="SSF50630">
    <property type="entry name" value="Acid proteases"/>
    <property type="match status" value="1"/>
</dbReference>
<dbReference type="PANTHER" id="PTHR47966:SF76">
    <property type="entry name" value="ASPARTIC PROTEINASE A1"/>
    <property type="match status" value="1"/>
</dbReference>
<comment type="similarity">
    <text evidence="1">Belongs to the peptidase A1 family.</text>
</comment>
<feature type="domain" description="Peptidase A1" evidence="9">
    <location>
        <begin position="28"/>
        <end position="395"/>
    </location>
</feature>
<dbReference type="InterPro" id="IPR011001">
    <property type="entry name" value="Saposin-like"/>
</dbReference>
<evidence type="ECO:0000256" key="2">
    <source>
        <dbReference type="ARBA" id="ARBA00022670"/>
    </source>
</evidence>
<proteinExistence type="inferred from homology"/>
<comment type="caution">
    <text evidence="10">The sequence shown here is derived from an EMBL/GenBank/DDBJ whole genome shotgun (WGS) entry which is preliminary data.</text>
</comment>
<accession>A0A6A2Y441</accession>
<dbReference type="Gene3D" id="1.10.225.10">
    <property type="entry name" value="Saposin-like"/>
    <property type="match status" value="1"/>
</dbReference>
<evidence type="ECO:0000256" key="5">
    <source>
        <dbReference type="ARBA" id="ARBA00023145"/>
    </source>
</evidence>
<dbReference type="FunFam" id="2.40.70.10:FF:000115">
    <property type="entry name" value="Lysosomal aspartic protease"/>
    <property type="match status" value="1"/>
</dbReference>
<dbReference type="InterPro" id="IPR008139">
    <property type="entry name" value="SaposinB_dom"/>
</dbReference>
<evidence type="ECO:0000313" key="10">
    <source>
        <dbReference type="EMBL" id="KAE8670556.1"/>
    </source>
</evidence>
<dbReference type="AlphaFoldDB" id="A0A6A2Y441"/>
<dbReference type="GO" id="GO:0006508">
    <property type="term" value="P:proteolysis"/>
    <property type="evidence" value="ECO:0007669"/>
    <property type="project" value="UniProtKB-KW"/>
</dbReference>
<dbReference type="PROSITE" id="PS50015">
    <property type="entry name" value="SAP_B"/>
    <property type="match status" value="1"/>
</dbReference>
<evidence type="ECO:0000256" key="1">
    <source>
        <dbReference type="ARBA" id="ARBA00007447"/>
    </source>
</evidence>
<dbReference type="InterPro" id="IPR021109">
    <property type="entry name" value="Peptidase_aspartic_dom_sf"/>
</dbReference>
<protein>
    <recommendedName>
        <fullName evidence="12">Aspartic proteinase A1</fullName>
    </recommendedName>
</protein>
<evidence type="ECO:0000256" key="7">
    <source>
        <dbReference type="ARBA" id="ARBA00023180"/>
    </source>
</evidence>
<evidence type="ECO:0000256" key="6">
    <source>
        <dbReference type="ARBA" id="ARBA00023157"/>
    </source>
</evidence>
<dbReference type="GO" id="GO:0004190">
    <property type="term" value="F:aspartic-type endopeptidase activity"/>
    <property type="evidence" value="ECO:0007669"/>
    <property type="project" value="UniProtKB-KW"/>
</dbReference>
<evidence type="ECO:0000259" key="8">
    <source>
        <dbReference type="PROSITE" id="PS50015"/>
    </source>
</evidence>
<keyword evidence="2" id="KW-0645">Protease</keyword>
<evidence type="ECO:0000256" key="3">
    <source>
        <dbReference type="ARBA" id="ARBA00022750"/>
    </source>
</evidence>
<gene>
    <name evidence="10" type="ORF">F3Y22_tig00112124pilonHSYRG00019</name>
</gene>
<dbReference type="Pfam" id="PF00026">
    <property type="entry name" value="Asp"/>
    <property type="match status" value="1"/>
</dbReference>
<organism evidence="10 11">
    <name type="scientific">Hibiscus syriacus</name>
    <name type="common">Rose of Sharon</name>
    <dbReference type="NCBI Taxonomy" id="106335"/>
    <lineage>
        <taxon>Eukaryota</taxon>
        <taxon>Viridiplantae</taxon>
        <taxon>Streptophyta</taxon>
        <taxon>Embryophyta</taxon>
        <taxon>Tracheophyta</taxon>
        <taxon>Spermatophyta</taxon>
        <taxon>Magnoliopsida</taxon>
        <taxon>eudicotyledons</taxon>
        <taxon>Gunneridae</taxon>
        <taxon>Pentapetalae</taxon>
        <taxon>rosids</taxon>
        <taxon>malvids</taxon>
        <taxon>Malvales</taxon>
        <taxon>Malvaceae</taxon>
        <taxon>Malvoideae</taxon>
        <taxon>Hibiscus</taxon>
    </lineage>
</organism>
<sequence length="395" mass="42800">MKLDPNNLLGPSEEMDAVALTKYKLVDYNGEIAIGTPPQKFKVVFDTGISNLFVPSSVTRCTVIFDADEPVVVYYVNAPIYGFFSYDNVQVGDWVVKDQEFVGASGPSVSVGTGRADGVFGLGVWENSSGLALPVCLSWTTCLFHGYNMFFQGLMKYPIISLSLNRNFEEESGGEVVFAGSDPNHYKGKHTYVPVTKTGFWQVGLSNLILDAHDMFSGYCPGSCAENIDSGATNLFVLVQTVIDEINRETGASRVVSLECKAVVQQHGKTIIDLLSAEGNSSFTLNAQPKKICSQIGLCTSDGARGVSMGIESVVEESSSNSSGVQDSTKCHACETAVISMQNQLMQNPSQDIVSEFVDQVIRDKLNACGIIRQRILSDALILTIRYLCSYVIGC</sequence>
<evidence type="ECO:0008006" key="12">
    <source>
        <dbReference type="Google" id="ProtNLM"/>
    </source>
</evidence>
<evidence type="ECO:0000313" key="11">
    <source>
        <dbReference type="Proteomes" id="UP000436088"/>
    </source>
</evidence>
<dbReference type="InterPro" id="IPR033121">
    <property type="entry name" value="PEPTIDASE_A1"/>
</dbReference>
<name>A0A6A2Y441_HIBSY</name>
<evidence type="ECO:0000259" key="9">
    <source>
        <dbReference type="PROSITE" id="PS51767"/>
    </source>
</evidence>
<dbReference type="EMBL" id="VEPZ02001507">
    <property type="protein sequence ID" value="KAE8670556.1"/>
    <property type="molecule type" value="Genomic_DNA"/>
</dbReference>
<dbReference type="InterPro" id="IPR001461">
    <property type="entry name" value="Aspartic_peptidase_A1"/>
</dbReference>
<dbReference type="Proteomes" id="UP000436088">
    <property type="component" value="Unassembled WGS sequence"/>
</dbReference>
<keyword evidence="3" id="KW-0064">Aspartyl protease</keyword>
<reference evidence="10" key="1">
    <citation type="submission" date="2019-09" db="EMBL/GenBank/DDBJ databases">
        <title>Draft genome information of white flower Hibiscus syriacus.</title>
        <authorList>
            <person name="Kim Y.-M."/>
        </authorList>
    </citation>
    <scope>NUCLEOTIDE SEQUENCE [LARGE SCALE GENOMIC DNA]</scope>
    <source>
        <strain evidence="10">YM2019G1</strain>
    </source>
</reference>
<keyword evidence="7" id="KW-0325">Glycoprotein</keyword>
<dbReference type="PANTHER" id="PTHR47966">
    <property type="entry name" value="BETA-SITE APP-CLEAVING ENZYME, ISOFORM A-RELATED"/>
    <property type="match status" value="1"/>
</dbReference>
<feature type="domain" description="Saposin B-type" evidence="8">
    <location>
        <begin position="255"/>
        <end position="303"/>
    </location>
</feature>
<keyword evidence="5" id="KW-0865">Zymogen</keyword>
<keyword evidence="4" id="KW-0378">Hydrolase</keyword>
<evidence type="ECO:0000256" key="4">
    <source>
        <dbReference type="ARBA" id="ARBA00022801"/>
    </source>
</evidence>
<dbReference type="PROSITE" id="PS51767">
    <property type="entry name" value="PEPTIDASE_A1"/>
    <property type="match status" value="1"/>
</dbReference>
<dbReference type="Gene3D" id="2.40.70.10">
    <property type="entry name" value="Acid Proteases"/>
    <property type="match status" value="1"/>
</dbReference>
<keyword evidence="6" id="KW-1015">Disulfide bond</keyword>
<dbReference type="PRINTS" id="PR00792">
    <property type="entry name" value="PEPSIN"/>
</dbReference>